<protein>
    <submittedName>
        <fullName evidence="4">ATP-dependent zinc protease</fullName>
    </submittedName>
</protein>
<dbReference type="KEGG" id="hbh:E4T21_03525"/>
<keyword evidence="4" id="KW-0378">Hydrolase</keyword>
<evidence type="ECO:0000313" key="5">
    <source>
        <dbReference type="Proteomes" id="UP000324285"/>
    </source>
</evidence>
<feature type="region of interest" description="Disordered" evidence="1">
    <location>
        <begin position="179"/>
        <end position="215"/>
    </location>
</feature>
<dbReference type="PANTHER" id="PTHR38037:SF2">
    <property type="entry name" value="ATP-DEPENDENT ZINC PROTEASE DOMAIN-CONTAINING PROTEIN-RELATED"/>
    <property type="match status" value="1"/>
</dbReference>
<dbReference type="GO" id="GO:0008233">
    <property type="term" value="F:peptidase activity"/>
    <property type="evidence" value="ECO:0007669"/>
    <property type="project" value="UniProtKB-KW"/>
</dbReference>
<keyword evidence="2" id="KW-0732">Signal</keyword>
<organism evidence="4 5">
    <name type="scientific">Halomonas binhaiensis</name>
    <dbReference type="NCBI Taxonomy" id="2562282"/>
    <lineage>
        <taxon>Bacteria</taxon>
        <taxon>Pseudomonadati</taxon>
        <taxon>Pseudomonadota</taxon>
        <taxon>Gammaproteobacteria</taxon>
        <taxon>Oceanospirillales</taxon>
        <taxon>Halomonadaceae</taxon>
        <taxon>Halomonas</taxon>
    </lineage>
</organism>
<keyword evidence="4" id="KW-0645">Protease</keyword>
<dbReference type="Gene3D" id="2.40.70.10">
    <property type="entry name" value="Acid Proteases"/>
    <property type="match status" value="1"/>
</dbReference>
<dbReference type="GO" id="GO:0006508">
    <property type="term" value="P:proteolysis"/>
    <property type="evidence" value="ECO:0007669"/>
    <property type="project" value="UniProtKB-KW"/>
</dbReference>
<evidence type="ECO:0000313" key="4">
    <source>
        <dbReference type="EMBL" id="QEM83896.1"/>
    </source>
</evidence>
<feature type="compositionally biased region" description="Basic and acidic residues" evidence="1">
    <location>
        <begin position="201"/>
        <end position="215"/>
    </location>
</feature>
<proteinExistence type="predicted"/>
<feature type="chain" id="PRO_5023117810" evidence="2">
    <location>
        <begin position="20"/>
        <end position="215"/>
    </location>
</feature>
<dbReference type="EMBL" id="CP038437">
    <property type="protein sequence ID" value="QEM83896.1"/>
    <property type="molecule type" value="Genomic_DNA"/>
</dbReference>
<keyword evidence="5" id="KW-1185">Reference proteome</keyword>
<accession>A0A5C1NKW6</accession>
<name>A0A5C1NKW6_9GAMM</name>
<feature type="signal peptide" evidence="2">
    <location>
        <begin position="1"/>
        <end position="19"/>
    </location>
</feature>
<feature type="compositionally biased region" description="Acidic residues" evidence="1">
    <location>
        <begin position="189"/>
        <end position="200"/>
    </location>
</feature>
<dbReference type="OrthoDB" id="8546610at2"/>
<dbReference type="SUPFAM" id="SSF50630">
    <property type="entry name" value="Acid proteases"/>
    <property type="match status" value="1"/>
</dbReference>
<dbReference type="PANTHER" id="PTHR38037">
    <property type="entry name" value="ZN_PROTEASE DOMAIN-CONTAINING PROTEIN"/>
    <property type="match status" value="1"/>
</dbReference>
<sequence>MASVLLAMSALFISAPSLADHDKEEQDVFGWVEKTTIEPWNIEVKAKLDSGALTSSLDARNIEEFKKGDVPWVRFDLELTDEETGEVFEKHLEKPVYRDMAVRGAGGRDPRLVVLMKICMGDTIHEEQFSLRDREDMIYPVLLGRRTIGELGLLNVNKTFITDPTCDEDSQVIEHHGEGEYGNVKEHLDDADENHDADEDHDAKSDDAESNRDDA</sequence>
<dbReference type="InterPro" id="IPR021109">
    <property type="entry name" value="Peptidase_aspartic_dom_sf"/>
</dbReference>
<dbReference type="AlphaFoldDB" id="A0A5C1NKW6"/>
<evidence type="ECO:0000256" key="1">
    <source>
        <dbReference type="SAM" id="MobiDB-lite"/>
    </source>
</evidence>
<evidence type="ECO:0000256" key="2">
    <source>
        <dbReference type="SAM" id="SignalP"/>
    </source>
</evidence>
<gene>
    <name evidence="4" type="ORF">E4T21_03525</name>
</gene>
<feature type="compositionally biased region" description="Basic and acidic residues" evidence="1">
    <location>
        <begin position="179"/>
        <end position="188"/>
    </location>
</feature>
<feature type="domain" description="Retropepsin-like aspartic endopeptidase" evidence="3">
    <location>
        <begin position="28"/>
        <end position="163"/>
    </location>
</feature>
<dbReference type="InterPro" id="IPR008503">
    <property type="entry name" value="Asp_endopeptidase"/>
</dbReference>
<dbReference type="Proteomes" id="UP000324285">
    <property type="component" value="Chromosome"/>
</dbReference>
<dbReference type="Pfam" id="PF05618">
    <property type="entry name" value="Zn_protease"/>
    <property type="match status" value="1"/>
</dbReference>
<evidence type="ECO:0000259" key="3">
    <source>
        <dbReference type="Pfam" id="PF05618"/>
    </source>
</evidence>
<reference evidence="4" key="1">
    <citation type="submission" date="2021-02" db="EMBL/GenBank/DDBJ databases">
        <title>Strain Y2R2, a novel species of the genus Halomonas.</title>
        <authorList>
            <person name="Huang H."/>
        </authorList>
    </citation>
    <scope>NUCLEOTIDE SEQUENCE</scope>
    <source>
        <strain evidence="4">Y2R2</strain>
    </source>
</reference>